<dbReference type="GO" id="GO:0003723">
    <property type="term" value="F:RNA binding"/>
    <property type="evidence" value="ECO:0000318"/>
    <property type="project" value="GO_Central"/>
</dbReference>
<dbReference type="InterPro" id="IPR034192">
    <property type="entry name" value="SREK1_RRM2"/>
</dbReference>
<dbReference type="PROSITE" id="PS50102">
    <property type="entry name" value="RRM"/>
    <property type="match status" value="1"/>
</dbReference>
<evidence type="ECO:0000313" key="4">
    <source>
        <dbReference type="Ensembl" id="ENSCINP00000024217.2"/>
    </source>
</evidence>
<dbReference type="CDD" id="cd12260">
    <property type="entry name" value="RRM2_SREK1"/>
    <property type="match status" value="1"/>
</dbReference>
<dbReference type="InterPro" id="IPR012677">
    <property type="entry name" value="Nucleotide-bd_a/b_plait_sf"/>
</dbReference>
<protein>
    <recommendedName>
        <fullName evidence="3">RRM domain-containing protein</fullName>
    </recommendedName>
</protein>
<evidence type="ECO:0000256" key="1">
    <source>
        <dbReference type="PROSITE-ProRule" id="PRU00176"/>
    </source>
</evidence>
<dbReference type="Pfam" id="PF00076">
    <property type="entry name" value="RRM_1"/>
    <property type="match status" value="2"/>
</dbReference>
<dbReference type="SMART" id="SM00360">
    <property type="entry name" value="RRM"/>
    <property type="match status" value="2"/>
</dbReference>
<keyword evidence="5" id="KW-1185">Reference proteome</keyword>
<evidence type="ECO:0000259" key="3">
    <source>
        <dbReference type="PROSITE" id="PS50102"/>
    </source>
</evidence>
<feature type="domain" description="RRM" evidence="3">
    <location>
        <begin position="169"/>
        <end position="245"/>
    </location>
</feature>
<name>F6ZH30_CIOIN</name>
<dbReference type="EMBL" id="EAAA01002742">
    <property type="status" value="NOT_ANNOTATED_CDS"/>
    <property type="molecule type" value="Genomic_DNA"/>
</dbReference>
<reference evidence="4" key="3">
    <citation type="submission" date="2025-08" db="UniProtKB">
        <authorList>
            <consortium name="Ensembl"/>
        </authorList>
    </citation>
    <scope>IDENTIFICATION</scope>
</reference>
<feature type="region of interest" description="Disordered" evidence="2">
    <location>
        <begin position="275"/>
        <end position="404"/>
    </location>
</feature>
<proteinExistence type="predicted"/>
<reference evidence="5" key="1">
    <citation type="journal article" date="2002" name="Science">
        <title>The draft genome of Ciona intestinalis: insights into chordate and vertebrate origins.</title>
        <authorList>
            <person name="Dehal P."/>
            <person name="Satou Y."/>
            <person name="Campbell R.K."/>
            <person name="Chapman J."/>
            <person name="Degnan B."/>
            <person name="De Tomaso A."/>
            <person name="Davidson B."/>
            <person name="Di Gregorio A."/>
            <person name="Gelpke M."/>
            <person name="Goodstein D.M."/>
            <person name="Harafuji N."/>
            <person name="Hastings K.E."/>
            <person name="Ho I."/>
            <person name="Hotta K."/>
            <person name="Huang W."/>
            <person name="Kawashima T."/>
            <person name="Lemaire P."/>
            <person name="Martinez D."/>
            <person name="Meinertzhagen I.A."/>
            <person name="Necula S."/>
            <person name="Nonaka M."/>
            <person name="Putnam N."/>
            <person name="Rash S."/>
            <person name="Saiga H."/>
            <person name="Satake M."/>
            <person name="Terry A."/>
            <person name="Yamada L."/>
            <person name="Wang H.G."/>
            <person name="Awazu S."/>
            <person name="Azumi K."/>
            <person name="Boore J."/>
            <person name="Branno M."/>
            <person name="Chin-Bow S."/>
            <person name="DeSantis R."/>
            <person name="Doyle S."/>
            <person name="Francino P."/>
            <person name="Keys D.N."/>
            <person name="Haga S."/>
            <person name="Hayashi H."/>
            <person name="Hino K."/>
            <person name="Imai K.S."/>
            <person name="Inaba K."/>
            <person name="Kano S."/>
            <person name="Kobayashi K."/>
            <person name="Kobayashi M."/>
            <person name="Lee B.I."/>
            <person name="Makabe K.W."/>
            <person name="Manohar C."/>
            <person name="Matassi G."/>
            <person name="Medina M."/>
            <person name="Mochizuki Y."/>
            <person name="Mount S."/>
            <person name="Morishita T."/>
            <person name="Miura S."/>
            <person name="Nakayama A."/>
            <person name="Nishizaka S."/>
            <person name="Nomoto H."/>
            <person name="Ohta F."/>
            <person name="Oishi K."/>
            <person name="Rigoutsos I."/>
            <person name="Sano M."/>
            <person name="Sasaki A."/>
            <person name="Sasakura Y."/>
            <person name="Shoguchi E."/>
            <person name="Shin-i T."/>
            <person name="Spagnuolo A."/>
            <person name="Stainier D."/>
            <person name="Suzuki M.M."/>
            <person name="Tassy O."/>
            <person name="Takatori N."/>
            <person name="Tokuoka M."/>
            <person name="Yagi K."/>
            <person name="Yoshizaki F."/>
            <person name="Wada S."/>
            <person name="Zhang C."/>
            <person name="Hyatt P.D."/>
            <person name="Larimer F."/>
            <person name="Detter C."/>
            <person name="Doggett N."/>
            <person name="Glavina T."/>
            <person name="Hawkins T."/>
            <person name="Richardson P."/>
            <person name="Lucas S."/>
            <person name="Kohara Y."/>
            <person name="Levine M."/>
            <person name="Satoh N."/>
            <person name="Rokhsar D.S."/>
        </authorList>
    </citation>
    <scope>NUCLEOTIDE SEQUENCE [LARGE SCALE GENOMIC DNA]</scope>
</reference>
<dbReference type="SUPFAM" id="SSF54928">
    <property type="entry name" value="RNA-binding domain, RBD"/>
    <property type="match status" value="2"/>
</dbReference>
<dbReference type="Proteomes" id="UP000008144">
    <property type="component" value="Chromosome 8"/>
</dbReference>
<evidence type="ECO:0000313" key="5">
    <source>
        <dbReference type="Proteomes" id="UP000008144"/>
    </source>
</evidence>
<dbReference type="Ensembl" id="ENSCINT00000024463.2">
    <property type="protein sequence ID" value="ENSCINP00000024217.2"/>
    <property type="gene ID" value="ENSCING00000022892.1"/>
</dbReference>
<reference evidence="4" key="2">
    <citation type="journal article" date="2008" name="Genome Biol.">
        <title>Improved genome assembly and evidence-based global gene model set for the chordate Ciona intestinalis: new insight into intron and operon populations.</title>
        <authorList>
            <person name="Satou Y."/>
            <person name="Mineta K."/>
            <person name="Ogasawara M."/>
            <person name="Sasakura Y."/>
            <person name="Shoguchi E."/>
            <person name="Ueno K."/>
            <person name="Yamada L."/>
            <person name="Matsumoto J."/>
            <person name="Wasserscheid J."/>
            <person name="Dewar K."/>
            <person name="Wiley G.B."/>
            <person name="Macmil S.L."/>
            <person name="Roe B.A."/>
            <person name="Zeller R.W."/>
            <person name="Hastings K.E."/>
            <person name="Lemaire P."/>
            <person name="Lindquist E."/>
            <person name="Endo T."/>
            <person name="Hotta K."/>
            <person name="Inaba K."/>
        </authorList>
    </citation>
    <scope>NUCLEOTIDE SEQUENCE [LARGE SCALE GENOMIC DNA]</scope>
    <source>
        <strain evidence="4">wild type</strain>
    </source>
</reference>
<dbReference type="Gene3D" id="3.30.70.330">
    <property type="match status" value="1"/>
</dbReference>
<keyword evidence="1" id="KW-0694">RNA-binding</keyword>
<dbReference type="CDD" id="cd12259">
    <property type="entry name" value="RRM_SRSF11_SREK1"/>
    <property type="match status" value="1"/>
</dbReference>
<feature type="compositionally biased region" description="Basic and acidic residues" evidence="2">
    <location>
        <begin position="378"/>
        <end position="404"/>
    </location>
</feature>
<dbReference type="HOGENOM" id="CLU_030029_1_0_1"/>
<feature type="compositionally biased region" description="Basic residues" evidence="2">
    <location>
        <begin position="286"/>
        <end position="377"/>
    </location>
</feature>
<organism evidence="4 5">
    <name type="scientific">Ciona intestinalis</name>
    <name type="common">Transparent sea squirt</name>
    <name type="synonym">Ascidia intestinalis</name>
    <dbReference type="NCBI Taxonomy" id="7719"/>
    <lineage>
        <taxon>Eukaryota</taxon>
        <taxon>Metazoa</taxon>
        <taxon>Chordata</taxon>
        <taxon>Tunicata</taxon>
        <taxon>Ascidiacea</taxon>
        <taxon>Phlebobranchia</taxon>
        <taxon>Cionidae</taxon>
        <taxon>Ciona</taxon>
    </lineage>
</organism>
<evidence type="ECO:0000256" key="2">
    <source>
        <dbReference type="SAM" id="MobiDB-lite"/>
    </source>
</evidence>
<reference evidence="4" key="4">
    <citation type="submission" date="2025-09" db="UniProtKB">
        <authorList>
            <consortium name="Ensembl"/>
        </authorList>
    </citation>
    <scope>IDENTIFICATION</scope>
</reference>
<dbReference type="GO" id="GO:0005654">
    <property type="term" value="C:nucleoplasm"/>
    <property type="evidence" value="ECO:0000318"/>
    <property type="project" value="GO_Central"/>
</dbReference>
<dbReference type="FunCoup" id="F6ZH30">
    <property type="interactions" value="186"/>
</dbReference>
<dbReference type="InParanoid" id="F6ZH30"/>
<dbReference type="GeneTree" id="ENSGT00730000110872"/>
<dbReference type="InterPro" id="IPR000504">
    <property type="entry name" value="RRM_dom"/>
</dbReference>
<dbReference type="PANTHER" id="PTHR32343">
    <property type="entry name" value="SERINE/ARGININE-RICH SPLICING FACTOR"/>
    <property type="match status" value="1"/>
</dbReference>
<dbReference type="PANTHER" id="PTHR32343:SF22">
    <property type="entry name" value="LD29830P"/>
    <property type="match status" value="1"/>
</dbReference>
<dbReference type="STRING" id="7719.ENSCINP00000024217"/>
<accession>F6ZH30</accession>
<dbReference type="AlphaFoldDB" id="F6ZH30"/>
<dbReference type="InterPro" id="IPR035979">
    <property type="entry name" value="RBD_domain_sf"/>
</dbReference>
<dbReference type="OMA" id="NNPGTKV"/>
<sequence length="404" mass="46061">MATTDVIQVTNIAPTATLEQIHTLFDHLGTFVEFELFPRNPDPNNPGTKVAFIKYADPSSVGVAQHLTSTVFIDRALICVPYTDGKHHEGLSVNRIVAGSRKVLALQVNLYNLKSPPKNVLTKKVVHLKLNFATPATALIQVNIFITSTYPVGIAGGVIDQTKLDEIKRTIYVGNLDSKQATADQLMTFFGTCGEVKFVRMAGDETQPTRFAFIEFAKIEHVDSAMKLNGTLFGDRALKINHSNNAIVKPAVKPVNDTATKEIDEAMKRVREAQSLISRALDPEKSRRRSRSRSRSRHRHRRKSRSRDRSRRRRSRSKSRGRSRRSRSRSRKRSHRSRSRSRDHKKRKSRSRSRKRSRSRSHSKKSSRHRRDRKRDHKDRDKDKKKSKGGDDKEEGKTNGADKE</sequence>